<dbReference type="FunFam" id="3.30.63.10:FF:000002">
    <property type="entry name" value="Guanylate kinase 1"/>
    <property type="match status" value="1"/>
</dbReference>
<evidence type="ECO:0000256" key="9">
    <source>
        <dbReference type="HAMAP-Rule" id="MF_00328"/>
    </source>
</evidence>
<keyword evidence="4 9" id="KW-0808">Transferase</keyword>
<dbReference type="AlphaFoldDB" id="A0AAU7FC95"/>
<organism evidence="11">
    <name type="scientific">Chitinibacter mangrovi</name>
    <dbReference type="NCBI Taxonomy" id="3153927"/>
    <lineage>
        <taxon>Bacteria</taxon>
        <taxon>Pseudomonadati</taxon>
        <taxon>Pseudomonadota</taxon>
        <taxon>Betaproteobacteria</taxon>
        <taxon>Neisseriales</taxon>
        <taxon>Chitinibacteraceae</taxon>
        <taxon>Chitinibacter</taxon>
    </lineage>
</organism>
<evidence type="ECO:0000259" key="10">
    <source>
        <dbReference type="PROSITE" id="PS50052"/>
    </source>
</evidence>
<dbReference type="GO" id="GO:0005524">
    <property type="term" value="F:ATP binding"/>
    <property type="evidence" value="ECO:0007669"/>
    <property type="project" value="UniProtKB-UniRule"/>
</dbReference>
<evidence type="ECO:0000256" key="4">
    <source>
        <dbReference type="ARBA" id="ARBA00022679"/>
    </source>
</evidence>
<dbReference type="PANTHER" id="PTHR23117">
    <property type="entry name" value="GUANYLATE KINASE-RELATED"/>
    <property type="match status" value="1"/>
</dbReference>
<dbReference type="InterPro" id="IPR008145">
    <property type="entry name" value="GK/Ca_channel_bsu"/>
</dbReference>
<dbReference type="Gene3D" id="3.40.50.300">
    <property type="entry name" value="P-loop containing nucleotide triphosphate hydrolases"/>
    <property type="match status" value="1"/>
</dbReference>
<dbReference type="KEGG" id="cmav:ABHF33_04525"/>
<proteinExistence type="inferred from homology"/>
<dbReference type="InterPro" id="IPR027417">
    <property type="entry name" value="P-loop_NTPase"/>
</dbReference>
<dbReference type="HAMAP" id="MF_00328">
    <property type="entry name" value="Guanylate_kinase"/>
    <property type="match status" value="1"/>
</dbReference>
<dbReference type="SUPFAM" id="SSF52540">
    <property type="entry name" value="P-loop containing nucleoside triphosphate hydrolases"/>
    <property type="match status" value="1"/>
</dbReference>
<keyword evidence="7 9" id="KW-0067">ATP-binding</keyword>
<dbReference type="NCBIfam" id="TIGR03263">
    <property type="entry name" value="guanyl_kin"/>
    <property type="match status" value="1"/>
</dbReference>
<dbReference type="InterPro" id="IPR017665">
    <property type="entry name" value="Guanylate_kinase"/>
</dbReference>
<dbReference type="Gene3D" id="3.30.63.10">
    <property type="entry name" value="Guanylate Kinase phosphate binding domain"/>
    <property type="match status" value="1"/>
</dbReference>
<dbReference type="InterPro" id="IPR008144">
    <property type="entry name" value="Guanylate_kin-like_dom"/>
</dbReference>
<name>A0AAU7FC95_9NEIS</name>
<dbReference type="EMBL" id="CP157355">
    <property type="protein sequence ID" value="XBM01552.1"/>
    <property type="molecule type" value="Genomic_DNA"/>
</dbReference>
<comment type="subcellular location">
    <subcellularLocation>
        <location evidence="9">Cytoplasm</location>
    </subcellularLocation>
</comment>
<evidence type="ECO:0000256" key="8">
    <source>
        <dbReference type="ARBA" id="ARBA00030128"/>
    </source>
</evidence>
<dbReference type="GO" id="GO:0004385">
    <property type="term" value="F:GMP kinase activity"/>
    <property type="evidence" value="ECO:0007669"/>
    <property type="project" value="UniProtKB-UniRule"/>
</dbReference>
<feature type="domain" description="Guanylate kinase-like" evidence="10">
    <location>
        <begin position="4"/>
        <end position="182"/>
    </location>
</feature>
<evidence type="ECO:0000256" key="7">
    <source>
        <dbReference type="ARBA" id="ARBA00022840"/>
    </source>
</evidence>
<accession>A0AAU7FC95</accession>
<reference evidence="11" key="1">
    <citation type="submission" date="2024-05" db="EMBL/GenBank/DDBJ databases">
        <authorList>
            <person name="Yang L."/>
            <person name="Pan L."/>
        </authorList>
    </citation>
    <scope>NUCLEOTIDE SEQUENCE</scope>
    <source>
        <strain evidence="11">FCG-7</strain>
    </source>
</reference>
<dbReference type="RefSeq" id="WP_348945835.1">
    <property type="nucleotide sequence ID" value="NZ_CP157355.1"/>
</dbReference>
<keyword evidence="5 9" id="KW-0547">Nucleotide-binding</keyword>
<protein>
    <recommendedName>
        <fullName evidence="3 9">Guanylate kinase</fullName>
        <ecNumber evidence="2 9">2.7.4.8</ecNumber>
    </recommendedName>
    <alternativeName>
        <fullName evidence="8 9">GMP kinase</fullName>
    </alternativeName>
</protein>
<evidence type="ECO:0000256" key="3">
    <source>
        <dbReference type="ARBA" id="ARBA00016296"/>
    </source>
</evidence>
<dbReference type="InterPro" id="IPR020590">
    <property type="entry name" value="Guanylate_kinase_CS"/>
</dbReference>
<dbReference type="GO" id="GO:0005829">
    <property type="term" value="C:cytosol"/>
    <property type="evidence" value="ECO:0007669"/>
    <property type="project" value="TreeGrafter"/>
</dbReference>
<comment type="catalytic activity">
    <reaction evidence="9">
        <text>GMP + ATP = GDP + ADP</text>
        <dbReference type="Rhea" id="RHEA:20780"/>
        <dbReference type="ChEBI" id="CHEBI:30616"/>
        <dbReference type="ChEBI" id="CHEBI:58115"/>
        <dbReference type="ChEBI" id="CHEBI:58189"/>
        <dbReference type="ChEBI" id="CHEBI:456216"/>
        <dbReference type="EC" id="2.7.4.8"/>
    </reaction>
</comment>
<comment type="similarity">
    <text evidence="1 9">Belongs to the guanylate kinase family.</text>
</comment>
<gene>
    <name evidence="9 11" type="primary">gmk</name>
    <name evidence="11" type="ORF">ABHF33_04525</name>
</gene>
<sequence length="204" mass="22764">MAKGNLFVVTAPSGAGKTTLVAALLAADANVQLSISYTTRQPRAGEVNGKDYHFVERAEFERMINAGELLEHAEVYGNYYGTSQVWINEVIQNGRDILLEIDWQGAQQVRRLFPEAIGLFVLPPSLDTLETRLRNRGKDSEDVIAKRMAVAREECSHVDEFDYVIVNEHIDDAVRDIVAVVRAQRLTLARQSNRHTALISSLKG</sequence>
<evidence type="ECO:0000313" key="11">
    <source>
        <dbReference type="EMBL" id="XBM01552.1"/>
    </source>
</evidence>
<dbReference type="CDD" id="cd00071">
    <property type="entry name" value="GMPK"/>
    <property type="match status" value="1"/>
</dbReference>
<dbReference type="PROSITE" id="PS50052">
    <property type="entry name" value="GUANYLATE_KINASE_2"/>
    <property type="match status" value="1"/>
</dbReference>
<evidence type="ECO:0000256" key="2">
    <source>
        <dbReference type="ARBA" id="ARBA00012961"/>
    </source>
</evidence>
<keyword evidence="9" id="KW-0963">Cytoplasm</keyword>
<dbReference type="Pfam" id="PF00625">
    <property type="entry name" value="Guanylate_kin"/>
    <property type="match status" value="1"/>
</dbReference>
<feature type="binding site" evidence="9">
    <location>
        <begin position="11"/>
        <end position="18"/>
    </location>
    <ligand>
        <name>ATP</name>
        <dbReference type="ChEBI" id="CHEBI:30616"/>
    </ligand>
</feature>
<dbReference type="EC" id="2.7.4.8" evidence="2 9"/>
<dbReference type="PANTHER" id="PTHR23117:SF13">
    <property type="entry name" value="GUANYLATE KINASE"/>
    <property type="match status" value="1"/>
</dbReference>
<evidence type="ECO:0000256" key="6">
    <source>
        <dbReference type="ARBA" id="ARBA00022777"/>
    </source>
</evidence>
<comment type="function">
    <text evidence="9">Essential for recycling GMP and indirectly, cGMP.</text>
</comment>
<dbReference type="SMART" id="SM00072">
    <property type="entry name" value="GuKc"/>
    <property type="match status" value="1"/>
</dbReference>
<keyword evidence="6 9" id="KW-0418">Kinase</keyword>
<evidence type="ECO:0000256" key="5">
    <source>
        <dbReference type="ARBA" id="ARBA00022741"/>
    </source>
</evidence>
<evidence type="ECO:0000256" key="1">
    <source>
        <dbReference type="ARBA" id="ARBA00005790"/>
    </source>
</evidence>
<dbReference type="PROSITE" id="PS00856">
    <property type="entry name" value="GUANYLATE_KINASE_1"/>
    <property type="match status" value="1"/>
</dbReference>